<evidence type="ECO:0000259" key="3">
    <source>
        <dbReference type="PROSITE" id="PS50222"/>
    </source>
</evidence>
<comment type="caution">
    <text evidence="4">The sequence shown here is derived from an EMBL/GenBank/DDBJ whole genome shotgun (WGS) entry which is preliminary data.</text>
</comment>
<evidence type="ECO:0000313" key="4">
    <source>
        <dbReference type="EMBL" id="KAH3736733.1"/>
    </source>
</evidence>
<dbReference type="OrthoDB" id="6148349at2759"/>
<accession>A0A9D4HXU0</accession>
<sequence length="195" mass="21310">MFTKALTLLAVCSLLSPMECSWLGDIGRKIKSGLEKVGTEIKNAGQKVINYVESKVCEGVYGIVCPKAIKLLGKFLDTGSKDFNDAIIAAGVVAGTNACHVKKSKCKRSVDVETVTLAFSDDVNDYDINGDKLVVFEEFMYAVMRSVNLADPQELREPFDFADANRDGVLDTDEFNGAPFLFAHATRHEFVGRAT</sequence>
<evidence type="ECO:0000313" key="5">
    <source>
        <dbReference type="Proteomes" id="UP000828390"/>
    </source>
</evidence>
<keyword evidence="2" id="KW-0732">Signal</keyword>
<evidence type="ECO:0000256" key="2">
    <source>
        <dbReference type="SAM" id="SignalP"/>
    </source>
</evidence>
<dbReference type="InterPro" id="IPR011992">
    <property type="entry name" value="EF-hand-dom_pair"/>
</dbReference>
<reference evidence="4" key="1">
    <citation type="journal article" date="2019" name="bioRxiv">
        <title>The Genome of the Zebra Mussel, Dreissena polymorpha: A Resource for Invasive Species Research.</title>
        <authorList>
            <person name="McCartney M.A."/>
            <person name="Auch B."/>
            <person name="Kono T."/>
            <person name="Mallez S."/>
            <person name="Zhang Y."/>
            <person name="Obille A."/>
            <person name="Becker A."/>
            <person name="Abrahante J.E."/>
            <person name="Garbe J."/>
            <person name="Badalamenti J.P."/>
            <person name="Herman A."/>
            <person name="Mangelson H."/>
            <person name="Liachko I."/>
            <person name="Sullivan S."/>
            <person name="Sone E.D."/>
            <person name="Koren S."/>
            <person name="Silverstein K.A.T."/>
            <person name="Beckman K.B."/>
            <person name="Gohl D.M."/>
        </authorList>
    </citation>
    <scope>NUCLEOTIDE SEQUENCE</scope>
    <source>
        <strain evidence="4">Duluth1</strain>
        <tissue evidence="4">Whole animal</tissue>
    </source>
</reference>
<protein>
    <recommendedName>
        <fullName evidence="3">EF-hand domain-containing protein</fullName>
    </recommendedName>
</protein>
<evidence type="ECO:0000256" key="1">
    <source>
        <dbReference type="ARBA" id="ARBA00022837"/>
    </source>
</evidence>
<reference evidence="4" key="2">
    <citation type="submission" date="2020-11" db="EMBL/GenBank/DDBJ databases">
        <authorList>
            <person name="McCartney M.A."/>
            <person name="Auch B."/>
            <person name="Kono T."/>
            <person name="Mallez S."/>
            <person name="Becker A."/>
            <person name="Gohl D.M."/>
            <person name="Silverstein K.A.T."/>
            <person name="Koren S."/>
            <person name="Bechman K.B."/>
            <person name="Herman A."/>
            <person name="Abrahante J.E."/>
            <person name="Garbe J."/>
        </authorList>
    </citation>
    <scope>NUCLEOTIDE SEQUENCE</scope>
    <source>
        <strain evidence="4">Duluth1</strain>
        <tissue evidence="4">Whole animal</tissue>
    </source>
</reference>
<dbReference type="InterPro" id="IPR018247">
    <property type="entry name" value="EF_Hand_1_Ca_BS"/>
</dbReference>
<dbReference type="SUPFAM" id="SSF47473">
    <property type="entry name" value="EF-hand"/>
    <property type="match status" value="1"/>
</dbReference>
<feature type="chain" id="PRO_5038605163" description="EF-hand domain-containing protein" evidence="2">
    <location>
        <begin position="21"/>
        <end position="195"/>
    </location>
</feature>
<dbReference type="AlphaFoldDB" id="A0A9D4HXU0"/>
<gene>
    <name evidence="4" type="ORF">DPMN_043306</name>
</gene>
<dbReference type="GO" id="GO:0005509">
    <property type="term" value="F:calcium ion binding"/>
    <property type="evidence" value="ECO:0007669"/>
    <property type="project" value="InterPro"/>
</dbReference>
<organism evidence="4 5">
    <name type="scientific">Dreissena polymorpha</name>
    <name type="common">Zebra mussel</name>
    <name type="synonym">Mytilus polymorpha</name>
    <dbReference type="NCBI Taxonomy" id="45954"/>
    <lineage>
        <taxon>Eukaryota</taxon>
        <taxon>Metazoa</taxon>
        <taxon>Spiralia</taxon>
        <taxon>Lophotrochozoa</taxon>
        <taxon>Mollusca</taxon>
        <taxon>Bivalvia</taxon>
        <taxon>Autobranchia</taxon>
        <taxon>Heteroconchia</taxon>
        <taxon>Euheterodonta</taxon>
        <taxon>Imparidentia</taxon>
        <taxon>Neoheterodontei</taxon>
        <taxon>Myida</taxon>
        <taxon>Dreissenoidea</taxon>
        <taxon>Dreissenidae</taxon>
        <taxon>Dreissena</taxon>
    </lineage>
</organism>
<proteinExistence type="predicted"/>
<name>A0A9D4HXU0_DREPO</name>
<dbReference type="PROSITE" id="PS00018">
    <property type="entry name" value="EF_HAND_1"/>
    <property type="match status" value="1"/>
</dbReference>
<keyword evidence="5" id="KW-1185">Reference proteome</keyword>
<dbReference type="Proteomes" id="UP000828390">
    <property type="component" value="Unassembled WGS sequence"/>
</dbReference>
<dbReference type="Gene3D" id="1.10.238.10">
    <property type="entry name" value="EF-hand"/>
    <property type="match status" value="1"/>
</dbReference>
<keyword evidence="1" id="KW-0106">Calcium</keyword>
<feature type="signal peptide" evidence="2">
    <location>
        <begin position="1"/>
        <end position="20"/>
    </location>
</feature>
<feature type="domain" description="EF-hand" evidence="3">
    <location>
        <begin position="150"/>
        <end position="185"/>
    </location>
</feature>
<dbReference type="InterPro" id="IPR002048">
    <property type="entry name" value="EF_hand_dom"/>
</dbReference>
<dbReference type="PROSITE" id="PS50222">
    <property type="entry name" value="EF_HAND_2"/>
    <property type="match status" value="1"/>
</dbReference>
<dbReference type="EMBL" id="JAIWYP010000011">
    <property type="protein sequence ID" value="KAH3736733.1"/>
    <property type="molecule type" value="Genomic_DNA"/>
</dbReference>